<dbReference type="EMBL" id="BMHB01000001">
    <property type="protein sequence ID" value="GGI12909.1"/>
    <property type="molecule type" value="Genomic_DNA"/>
</dbReference>
<keyword evidence="1" id="KW-0812">Transmembrane</keyword>
<protein>
    <recommendedName>
        <fullName evidence="4">DUF4083 domain-containing protein</fullName>
    </recommendedName>
</protein>
<dbReference type="AlphaFoldDB" id="A0A8J3AHG5"/>
<evidence type="ECO:0008006" key="4">
    <source>
        <dbReference type="Google" id="ProtNLM"/>
    </source>
</evidence>
<reference evidence="3" key="1">
    <citation type="journal article" date="2019" name="Int. J. Syst. Evol. Microbiol.">
        <title>The Global Catalogue of Microorganisms (GCM) 10K type strain sequencing project: providing services to taxonomists for standard genome sequencing and annotation.</title>
        <authorList>
            <consortium name="The Broad Institute Genomics Platform"/>
            <consortium name="The Broad Institute Genome Sequencing Center for Infectious Disease"/>
            <person name="Wu L."/>
            <person name="Ma J."/>
        </authorList>
    </citation>
    <scope>NUCLEOTIDE SEQUENCE [LARGE SCALE GENOMIC DNA]</scope>
    <source>
        <strain evidence="3">CGMCC 1.14993</strain>
    </source>
</reference>
<proteinExistence type="predicted"/>
<gene>
    <name evidence="2" type="ORF">GCM10007380_15270</name>
</gene>
<evidence type="ECO:0000256" key="1">
    <source>
        <dbReference type="SAM" id="Phobius"/>
    </source>
</evidence>
<name>A0A8J3AHG5_9BACI</name>
<keyword evidence="1" id="KW-1133">Transmembrane helix</keyword>
<comment type="caution">
    <text evidence="2">The sequence shown here is derived from an EMBL/GenBank/DDBJ whole genome shotgun (WGS) entry which is preliminary data.</text>
</comment>
<evidence type="ECO:0000313" key="2">
    <source>
        <dbReference type="EMBL" id="GGI12909.1"/>
    </source>
</evidence>
<organism evidence="2 3">
    <name type="scientific">Gottfriedia solisilvae</name>
    <dbReference type="NCBI Taxonomy" id="1516104"/>
    <lineage>
        <taxon>Bacteria</taxon>
        <taxon>Bacillati</taxon>
        <taxon>Bacillota</taxon>
        <taxon>Bacilli</taxon>
        <taxon>Bacillales</taxon>
        <taxon>Bacillaceae</taxon>
        <taxon>Gottfriedia</taxon>
    </lineage>
</organism>
<sequence>MNTIIPLFIALVIFGLAIFSVIMLIKNMSKKRFIKIKELEQRISDLENNK</sequence>
<evidence type="ECO:0000313" key="3">
    <source>
        <dbReference type="Proteomes" id="UP000626244"/>
    </source>
</evidence>
<keyword evidence="1" id="KW-0472">Membrane</keyword>
<dbReference type="Proteomes" id="UP000626244">
    <property type="component" value="Unassembled WGS sequence"/>
</dbReference>
<keyword evidence="3" id="KW-1185">Reference proteome</keyword>
<accession>A0A8J3AHG5</accession>
<feature type="transmembrane region" description="Helical" evidence="1">
    <location>
        <begin position="6"/>
        <end position="25"/>
    </location>
</feature>
<dbReference type="RefSeq" id="WP_158093146.1">
    <property type="nucleotide sequence ID" value="NZ_BMHB01000001.1"/>
</dbReference>